<proteinExistence type="predicted"/>
<evidence type="ECO:0000313" key="1">
    <source>
        <dbReference type="EMBL" id="KAJ1139345.1"/>
    </source>
</evidence>
<comment type="caution">
    <text evidence="1">The sequence shown here is derived from an EMBL/GenBank/DDBJ whole genome shotgun (WGS) entry which is preliminary data.</text>
</comment>
<reference evidence="1" key="1">
    <citation type="journal article" date="2022" name="bioRxiv">
        <title>Sequencing and chromosome-scale assembly of the giantPleurodeles waltlgenome.</title>
        <authorList>
            <person name="Brown T."/>
            <person name="Elewa A."/>
            <person name="Iarovenko S."/>
            <person name="Subramanian E."/>
            <person name="Araus A.J."/>
            <person name="Petzold A."/>
            <person name="Susuki M."/>
            <person name="Suzuki K.-i.T."/>
            <person name="Hayashi T."/>
            <person name="Toyoda A."/>
            <person name="Oliveira C."/>
            <person name="Osipova E."/>
            <person name="Leigh N.D."/>
            <person name="Simon A."/>
            <person name="Yun M.H."/>
        </authorList>
    </citation>
    <scope>NUCLEOTIDE SEQUENCE</scope>
    <source>
        <strain evidence="1">20211129_DDA</strain>
        <tissue evidence="1">Liver</tissue>
    </source>
</reference>
<sequence length="185" mass="20710">MKEWSPAEVKKSIQKAKGFYKNFVDLKSGAKEINLKKGDVVRVKLPGKVKKGNTKFSEPKTVLEIYKNSAKLSDGRVWHMSRFARFRGDSTHVDGNTSAESTEFTKNYFWLDTVYNKTPTGMEDLIGAEEGYSVYKGAGVNNDSSAEEARVTNDSSAQSEKNGTYESKLGRIVKKPAYLKDYVVN</sequence>
<organism evidence="1 2">
    <name type="scientific">Pleurodeles waltl</name>
    <name type="common">Iberian ribbed newt</name>
    <dbReference type="NCBI Taxonomy" id="8319"/>
    <lineage>
        <taxon>Eukaryota</taxon>
        <taxon>Metazoa</taxon>
        <taxon>Chordata</taxon>
        <taxon>Craniata</taxon>
        <taxon>Vertebrata</taxon>
        <taxon>Euteleostomi</taxon>
        <taxon>Amphibia</taxon>
        <taxon>Batrachia</taxon>
        <taxon>Caudata</taxon>
        <taxon>Salamandroidea</taxon>
        <taxon>Salamandridae</taxon>
        <taxon>Pleurodelinae</taxon>
        <taxon>Pleurodeles</taxon>
    </lineage>
</organism>
<gene>
    <name evidence="1" type="ORF">NDU88_005720</name>
</gene>
<keyword evidence="2" id="KW-1185">Reference proteome</keyword>
<evidence type="ECO:0000313" key="2">
    <source>
        <dbReference type="Proteomes" id="UP001066276"/>
    </source>
</evidence>
<name>A0AAV7QJP8_PLEWA</name>
<dbReference type="Proteomes" id="UP001066276">
    <property type="component" value="Chromosome 6"/>
</dbReference>
<dbReference type="AlphaFoldDB" id="A0AAV7QJP8"/>
<dbReference type="EMBL" id="JANPWB010000010">
    <property type="protein sequence ID" value="KAJ1139345.1"/>
    <property type="molecule type" value="Genomic_DNA"/>
</dbReference>
<protein>
    <submittedName>
        <fullName evidence="1">Uncharacterized protein</fullName>
    </submittedName>
</protein>
<accession>A0AAV7QJP8</accession>